<dbReference type="EnsemblMetazoa" id="HelroT177489">
    <property type="protein sequence ID" value="HelroP177489"/>
    <property type="gene ID" value="HelroG177489"/>
</dbReference>
<sequence>MSDAVTDCMSEHHTTMTTLGTTVIGCQQQVMKLNNIKTLETMTKALWTIEQEKKKEIISKLELQSGSSFLETNLTVKQQIVKTRRFGHPKICVTLDNSTTAEDADWPGLSQGRRCVLSKRTTTNLVMRNIVRSSSFYCGLTKLLLVLVKNVLKLNKVDAGAVEALFVLIVNKNGCFNKRVFLKEKLSLRENSIGGYINNAKADTQRQRHREKIRKKEERELRRGQKKFQAEKEISQKYFVCVLQAN</sequence>
<dbReference type="InParanoid" id="T1FBS2"/>
<organism evidence="2 3">
    <name type="scientific">Helobdella robusta</name>
    <name type="common">Californian leech</name>
    <dbReference type="NCBI Taxonomy" id="6412"/>
    <lineage>
        <taxon>Eukaryota</taxon>
        <taxon>Metazoa</taxon>
        <taxon>Spiralia</taxon>
        <taxon>Lophotrochozoa</taxon>
        <taxon>Annelida</taxon>
        <taxon>Clitellata</taxon>
        <taxon>Hirudinea</taxon>
        <taxon>Rhynchobdellida</taxon>
        <taxon>Glossiphoniidae</taxon>
        <taxon>Helobdella</taxon>
    </lineage>
</organism>
<dbReference type="CTD" id="20206271"/>
<reference evidence="3" key="1">
    <citation type="submission" date="2012-12" db="EMBL/GenBank/DDBJ databases">
        <authorList>
            <person name="Hellsten U."/>
            <person name="Grimwood J."/>
            <person name="Chapman J.A."/>
            <person name="Shapiro H."/>
            <person name="Aerts A."/>
            <person name="Otillar R.P."/>
            <person name="Terry A.Y."/>
            <person name="Boore J.L."/>
            <person name="Simakov O."/>
            <person name="Marletaz F."/>
            <person name="Cho S.-J."/>
            <person name="Edsinger-Gonzales E."/>
            <person name="Havlak P."/>
            <person name="Kuo D.-H."/>
            <person name="Larsson T."/>
            <person name="Lv J."/>
            <person name="Arendt D."/>
            <person name="Savage R."/>
            <person name="Osoegawa K."/>
            <person name="de Jong P."/>
            <person name="Lindberg D.R."/>
            <person name="Seaver E.C."/>
            <person name="Weisblat D.A."/>
            <person name="Putnam N.H."/>
            <person name="Grigoriev I.V."/>
            <person name="Rokhsar D.S."/>
        </authorList>
    </citation>
    <scope>NUCLEOTIDE SEQUENCE</scope>
</reference>
<dbReference type="RefSeq" id="XP_009023932.1">
    <property type="nucleotide sequence ID" value="XM_009025684.1"/>
</dbReference>
<reference evidence="2" key="3">
    <citation type="submission" date="2015-06" db="UniProtKB">
        <authorList>
            <consortium name="EnsemblMetazoa"/>
        </authorList>
    </citation>
    <scope>IDENTIFICATION</scope>
</reference>
<evidence type="ECO:0000313" key="3">
    <source>
        <dbReference type="Proteomes" id="UP000015101"/>
    </source>
</evidence>
<accession>T1FBS2</accession>
<dbReference type="Proteomes" id="UP000015101">
    <property type="component" value="Unassembled WGS sequence"/>
</dbReference>
<reference evidence="1 3" key="2">
    <citation type="journal article" date="2013" name="Nature">
        <title>Insights into bilaterian evolution from three spiralian genomes.</title>
        <authorList>
            <person name="Simakov O."/>
            <person name="Marletaz F."/>
            <person name="Cho S.J."/>
            <person name="Edsinger-Gonzales E."/>
            <person name="Havlak P."/>
            <person name="Hellsten U."/>
            <person name="Kuo D.H."/>
            <person name="Larsson T."/>
            <person name="Lv J."/>
            <person name="Arendt D."/>
            <person name="Savage R."/>
            <person name="Osoegawa K."/>
            <person name="de Jong P."/>
            <person name="Grimwood J."/>
            <person name="Chapman J.A."/>
            <person name="Shapiro H."/>
            <person name="Aerts A."/>
            <person name="Otillar R.P."/>
            <person name="Terry A.Y."/>
            <person name="Boore J.L."/>
            <person name="Grigoriev I.V."/>
            <person name="Lindberg D.R."/>
            <person name="Seaver E.C."/>
            <person name="Weisblat D.A."/>
            <person name="Putnam N.H."/>
            <person name="Rokhsar D.S."/>
        </authorList>
    </citation>
    <scope>NUCLEOTIDE SEQUENCE</scope>
</reference>
<name>T1FBS2_HELRO</name>
<protein>
    <submittedName>
        <fullName evidence="1 2">Uncharacterized protein</fullName>
    </submittedName>
</protein>
<keyword evidence="3" id="KW-1185">Reference proteome</keyword>
<gene>
    <name evidence="2" type="primary">20206271</name>
    <name evidence="1" type="ORF">HELRODRAFT_177489</name>
</gene>
<proteinExistence type="predicted"/>
<evidence type="ECO:0000313" key="2">
    <source>
        <dbReference type="EnsemblMetazoa" id="HelroP177489"/>
    </source>
</evidence>
<dbReference type="EMBL" id="AMQM01006077">
    <property type="status" value="NOT_ANNOTATED_CDS"/>
    <property type="molecule type" value="Genomic_DNA"/>
</dbReference>
<evidence type="ECO:0000313" key="1">
    <source>
        <dbReference type="EMBL" id="ESN97853.1"/>
    </source>
</evidence>
<dbReference type="EMBL" id="KB097269">
    <property type="protein sequence ID" value="ESN97853.1"/>
    <property type="molecule type" value="Genomic_DNA"/>
</dbReference>
<dbReference type="GeneID" id="20206271"/>
<dbReference type="AlphaFoldDB" id="T1FBS2"/>
<dbReference type="KEGG" id="hro:HELRODRAFT_177489"/>
<dbReference type="HOGENOM" id="CLU_1130143_0_0_1"/>